<keyword evidence="1" id="KW-0472">Membrane</keyword>
<feature type="transmembrane region" description="Helical" evidence="1">
    <location>
        <begin position="77"/>
        <end position="97"/>
    </location>
</feature>
<dbReference type="Proteomes" id="UP001152646">
    <property type="component" value="Unassembled WGS sequence"/>
</dbReference>
<evidence type="ECO:0000313" key="2">
    <source>
        <dbReference type="EMBL" id="CAG8232069.1"/>
    </source>
</evidence>
<reference evidence="3" key="1">
    <citation type="submission" date="2021-07" db="EMBL/GenBank/DDBJ databases">
        <authorList>
            <person name="Branca A.L. A."/>
        </authorList>
    </citation>
    <scope>NUCLEOTIDE SEQUENCE</scope>
</reference>
<evidence type="ECO:0000313" key="4">
    <source>
        <dbReference type="Proteomes" id="UP001152649"/>
    </source>
</evidence>
<dbReference type="OrthoDB" id="4493262at2759"/>
<gene>
    <name evidence="2" type="ORF">PSALAMII_LOCUS333</name>
    <name evidence="3" type="ORF">PSALAMII_LOCUS3570</name>
</gene>
<accession>A0A9W4NEC6</accession>
<feature type="transmembrane region" description="Helical" evidence="1">
    <location>
        <begin position="20"/>
        <end position="39"/>
    </location>
</feature>
<protein>
    <submittedName>
        <fullName evidence="3">Uncharacterized protein</fullName>
    </submittedName>
</protein>
<evidence type="ECO:0000313" key="3">
    <source>
        <dbReference type="EMBL" id="CAG8358452.1"/>
    </source>
</evidence>
<evidence type="ECO:0000256" key="1">
    <source>
        <dbReference type="SAM" id="Phobius"/>
    </source>
</evidence>
<dbReference type="EMBL" id="CAJVPA010000014">
    <property type="protein sequence ID" value="CAG8232069.1"/>
    <property type="molecule type" value="Genomic_DNA"/>
</dbReference>
<proteinExistence type="predicted"/>
<feature type="transmembrane region" description="Helical" evidence="1">
    <location>
        <begin position="109"/>
        <end position="130"/>
    </location>
</feature>
<dbReference type="Proteomes" id="UP001152649">
    <property type="component" value="Unassembled WGS sequence"/>
</dbReference>
<dbReference type="EMBL" id="CAJVPG010000123">
    <property type="protein sequence ID" value="CAG8358452.1"/>
    <property type="molecule type" value="Genomic_DNA"/>
</dbReference>
<sequence>MRFIIRDLWTTETPGPRTAFRAFDALIALIGIICIAMGTYYPASGVIYCVILAVTTIWSALVSIFSHTERTIHPGFAIALDFALAVVHFFFGILNARAASGYSYGRGNAVVAIFLLIVGVFHLLFFILACRDTHVRRKSTIKGTAKDDLESAPDYYETADGNAHEILSGPDQDMSRATKDHFKTAIV</sequence>
<keyword evidence="1" id="KW-1133">Transmembrane helix</keyword>
<dbReference type="AlphaFoldDB" id="A0A9W4NEC6"/>
<keyword evidence="1" id="KW-0812">Transmembrane</keyword>
<organism evidence="3 4">
    <name type="scientific">Penicillium salamii</name>
    <dbReference type="NCBI Taxonomy" id="1612424"/>
    <lineage>
        <taxon>Eukaryota</taxon>
        <taxon>Fungi</taxon>
        <taxon>Dikarya</taxon>
        <taxon>Ascomycota</taxon>
        <taxon>Pezizomycotina</taxon>
        <taxon>Eurotiomycetes</taxon>
        <taxon>Eurotiomycetidae</taxon>
        <taxon>Eurotiales</taxon>
        <taxon>Aspergillaceae</taxon>
        <taxon>Penicillium</taxon>
    </lineage>
</organism>
<feature type="transmembrane region" description="Helical" evidence="1">
    <location>
        <begin position="45"/>
        <end position="65"/>
    </location>
</feature>
<name>A0A9W4NEC6_9EURO</name>
<keyword evidence="4" id="KW-1185">Reference proteome</keyword>
<comment type="caution">
    <text evidence="3">The sequence shown here is derived from an EMBL/GenBank/DDBJ whole genome shotgun (WGS) entry which is preliminary data.</text>
</comment>